<evidence type="ECO:0000313" key="4">
    <source>
        <dbReference type="Proteomes" id="UP001348817"/>
    </source>
</evidence>
<dbReference type="Gene3D" id="2.40.160.60">
    <property type="entry name" value="Outer membrane protein transport protein (OMPP1/FadL/TodX)"/>
    <property type="match status" value="1"/>
</dbReference>
<name>A0AAU9DAL5_9BACT</name>
<reference evidence="3 4" key="1">
    <citation type="submission" date="2021-12" db="EMBL/GenBank/DDBJ databases">
        <title>Genome sequencing of bacteria with rrn-lacking chromosome and rrn-plasmid.</title>
        <authorList>
            <person name="Anda M."/>
            <person name="Iwasaki W."/>
        </authorList>
    </citation>
    <scope>NUCLEOTIDE SEQUENCE [LARGE SCALE GENOMIC DNA]</scope>
    <source>
        <strain evidence="3 4">DSM 100852</strain>
    </source>
</reference>
<accession>A0AAU9DAL5</accession>
<dbReference type="KEGG" id="fax:FUAX_24030"/>
<dbReference type="Proteomes" id="UP001348817">
    <property type="component" value="Chromosome"/>
</dbReference>
<keyword evidence="4" id="KW-1185">Reference proteome</keyword>
<proteinExistence type="predicted"/>
<evidence type="ECO:0000259" key="2">
    <source>
        <dbReference type="Pfam" id="PF18990"/>
    </source>
</evidence>
<feature type="chain" id="PRO_5043739814" description="DUF5723 domain-containing protein" evidence="1">
    <location>
        <begin position="27"/>
        <end position="506"/>
    </location>
</feature>
<dbReference type="EMBL" id="AP025314">
    <property type="protein sequence ID" value="BDD09971.1"/>
    <property type="molecule type" value="Genomic_DNA"/>
</dbReference>
<feature type="domain" description="DUF5723" evidence="2">
    <location>
        <begin position="47"/>
        <end position="446"/>
    </location>
</feature>
<feature type="signal peptide" evidence="1">
    <location>
        <begin position="1"/>
        <end position="26"/>
    </location>
</feature>
<organism evidence="3 4">
    <name type="scientific">Fulvitalea axinellae</name>
    <dbReference type="NCBI Taxonomy" id="1182444"/>
    <lineage>
        <taxon>Bacteria</taxon>
        <taxon>Pseudomonadati</taxon>
        <taxon>Bacteroidota</taxon>
        <taxon>Cytophagia</taxon>
        <taxon>Cytophagales</taxon>
        <taxon>Persicobacteraceae</taxon>
        <taxon>Fulvitalea</taxon>
    </lineage>
</organism>
<dbReference type="Pfam" id="PF18990">
    <property type="entry name" value="DUF5723"/>
    <property type="match status" value="1"/>
</dbReference>
<sequence>MKNIKRLLQLTLCALAFIMVSNTAQAQYDLTLYNIGNRLPQGNRLNPAFFPDSRMYLGLPVVSGTSVNVTSGFSLSDAIRENGQNSNVLDLNYLLENISENEFYAQKLHFPLLNLGIRSKRAYFTFDINYRHEGGMNLPKDLLATLARGNGHNGDYKEAATKGFVDQIPNEVLETMNFDNLKLSQTSYTEIGFGYGRRFGDRLHLGAKVKFLWGHANIETEGLEGQLVTRPSNYALRMNLGSSPVIRTAGIMALSDDSESEYDDPMDYILESRNFGMGFDFGGLFRLDDKWSFSASLVDVGYITWKDDIKNTHLENAYEANGEDIDRFFELKAEYDDDFFTYFVDQLEDKYSDPEEKKDKYTTWLNGRMYANATYKVTDYFSTGATFVGHAFGESFNPGLNVFGNLSVKEWLLFNANVGYVNKSFNNVGVGTVFTGGPVQLFLATDNLFGALDLNEARQVDFRFGFNFLIGRKKGREWRDKHESQLKDYRIGSNENSSESDSDTEF</sequence>
<dbReference type="InterPro" id="IPR043781">
    <property type="entry name" value="DUF5723"/>
</dbReference>
<keyword evidence="1" id="KW-0732">Signal</keyword>
<dbReference type="AlphaFoldDB" id="A0AAU9DAL5"/>
<gene>
    <name evidence="3" type="ORF">FUAX_24030</name>
</gene>
<protein>
    <recommendedName>
        <fullName evidence="2">DUF5723 domain-containing protein</fullName>
    </recommendedName>
</protein>
<evidence type="ECO:0000313" key="3">
    <source>
        <dbReference type="EMBL" id="BDD09971.1"/>
    </source>
</evidence>
<evidence type="ECO:0000256" key="1">
    <source>
        <dbReference type="SAM" id="SignalP"/>
    </source>
</evidence>
<dbReference type="RefSeq" id="WP_338391555.1">
    <property type="nucleotide sequence ID" value="NZ_AP025314.1"/>
</dbReference>